<comment type="caution">
    <text evidence="1">The sequence shown here is derived from an EMBL/GenBank/DDBJ whole genome shotgun (WGS) entry which is preliminary data.</text>
</comment>
<evidence type="ECO:0000313" key="2">
    <source>
        <dbReference type="Proteomes" id="UP001239111"/>
    </source>
</evidence>
<sequence length="145" mass="16234">MPNSDSNGVSSRGGPIKLLYNVPSRQRENQQHERQAKNHQEIQCQDDDLKLQIELSSDKPTISVRDYETIRGKPSNVHQTLELTAGYGSQAKTSRGSALSQERGAREYDAEMNASLGVNDESMQIDLPCHPPGVEYDLDGEFKRF</sequence>
<organism evidence="1 2">
    <name type="scientific">Eretmocerus hayati</name>
    <dbReference type="NCBI Taxonomy" id="131215"/>
    <lineage>
        <taxon>Eukaryota</taxon>
        <taxon>Metazoa</taxon>
        <taxon>Ecdysozoa</taxon>
        <taxon>Arthropoda</taxon>
        <taxon>Hexapoda</taxon>
        <taxon>Insecta</taxon>
        <taxon>Pterygota</taxon>
        <taxon>Neoptera</taxon>
        <taxon>Endopterygota</taxon>
        <taxon>Hymenoptera</taxon>
        <taxon>Apocrita</taxon>
        <taxon>Proctotrupomorpha</taxon>
        <taxon>Chalcidoidea</taxon>
        <taxon>Aphelinidae</taxon>
        <taxon>Aphelininae</taxon>
        <taxon>Eretmocerus</taxon>
    </lineage>
</organism>
<evidence type="ECO:0000313" key="1">
    <source>
        <dbReference type="EMBL" id="KAJ8677018.1"/>
    </source>
</evidence>
<name>A0ACC2P0P2_9HYME</name>
<dbReference type="EMBL" id="CM056742">
    <property type="protein sequence ID" value="KAJ8677018.1"/>
    <property type="molecule type" value="Genomic_DNA"/>
</dbReference>
<keyword evidence="2" id="KW-1185">Reference proteome</keyword>
<gene>
    <name evidence="1" type="ORF">QAD02_012805</name>
</gene>
<dbReference type="Proteomes" id="UP001239111">
    <property type="component" value="Chromosome 2"/>
</dbReference>
<accession>A0ACC2P0P2</accession>
<reference evidence="1" key="1">
    <citation type="submission" date="2023-04" db="EMBL/GenBank/DDBJ databases">
        <title>A chromosome-level genome assembly of the parasitoid wasp Eretmocerus hayati.</title>
        <authorList>
            <person name="Zhong Y."/>
            <person name="Liu S."/>
            <person name="Liu Y."/>
        </authorList>
    </citation>
    <scope>NUCLEOTIDE SEQUENCE</scope>
    <source>
        <strain evidence="1">ZJU_SS_LIU_2023</strain>
    </source>
</reference>
<proteinExistence type="predicted"/>
<protein>
    <submittedName>
        <fullName evidence="1">Uncharacterized protein</fullName>
    </submittedName>
</protein>